<evidence type="ECO:0000313" key="3">
    <source>
        <dbReference type="Proteomes" id="UP000746595"/>
    </source>
</evidence>
<proteinExistence type="predicted"/>
<gene>
    <name evidence="2" type="ORF">HED64_16235</name>
</gene>
<dbReference type="Pfam" id="PF01381">
    <property type="entry name" value="HTH_3"/>
    <property type="match status" value="1"/>
</dbReference>
<dbReference type="SMART" id="SM00530">
    <property type="entry name" value="HTH_XRE"/>
    <property type="match status" value="1"/>
</dbReference>
<keyword evidence="3" id="KW-1185">Reference proteome</keyword>
<dbReference type="InterPro" id="IPR001387">
    <property type="entry name" value="Cro/C1-type_HTH"/>
</dbReference>
<dbReference type="Gene3D" id="1.10.260.40">
    <property type="entry name" value="lambda repressor-like DNA-binding domains"/>
    <property type="match status" value="1"/>
</dbReference>
<sequence length="109" mass="11956">MTTKKLSDIELAIAAVVRVEMAKRRLSANKFAKALGISQPSLSAKLRGDTKFSIGEIESFASEMGLSLSWVILEAERQLVSDPSAIFGLAADDRTEDSMRQQEIDQELP</sequence>
<organism evidence="2 3">
    <name type="scientific">Paeniglutamicibacter terrestris</name>
    <dbReference type="NCBI Taxonomy" id="2723403"/>
    <lineage>
        <taxon>Bacteria</taxon>
        <taxon>Bacillati</taxon>
        <taxon>Actinomycetota</taxon>
        <taxon>Actinomycetes</taxon>
        <taxon>Micrococcales</taxon>
        <taxon>Micrococcaceae</taxon>
        <taxon>Paeniglutamicibacter</taxon>
    </lineage>
</organism>
<evidence type="ECO:0000313" key="2">
    <source>
        <dbReference type="EMBL" id="NKG22248.1"/>
    </source>
</evidence>
<dbReference type="SUPFAM" id="SSF47413">
    <property type="entry name" value="lambda repressor-like DNA-binding domains"/>
    <property type="match status" value="1"/>
</dbReference>
<dbReference type="EMBL" id="JAAWVT010000009">
    <property type="protein sequence ID" value="NKG22248.1"/>
    <property type="molecule type" value="Genomic_DNA"/>
</dbReference>
<protein>
    <submittedName>
        <fullName evidence="2">Helix-turn-helix transcriptional regulator</fullName>
    </submittedName>
</protein>
<feature type="domain" description="HTH cro/C1-type" evidence="1">
    <location>
        <begin position="17"/>
        <end position="71"/>
    </location>
</feature>
<evidence type="ECO:0000259" key="1">
    <source>
        <dbReference type="PROSITE" id="PS50943"/>
    </source>
</evidence>
<dbReference type="InterPro" id="IPR010982">
    <property type="entry name" value="Lambda_DNA-bd_dom_sf"/>
</dbReference>
<dbReference type="Proteomes" id="UP000746595">
    <property type="component" value="Unassembled WGS sequence"/>
</dbReference>
<dbReference type="RefSeq" id="WP_168153035.1">
    <property type="nucleotide sequence ID" value="NZ_JAAWVT010000009.1"/>
</dbReference>
<accession>A0ABX1G7K1</accession>
<dbReference type="PROSITE" id="PS50943">
    <property type="entry name" value="HTH_CROC1"/>
    <property type="match status" value="1"/>
</dbReference>
<name>A0ABX1G7K1_9MICC</name>
<comment type="caution">
    <text evidence="2">The sequence shown here is derived from an EMBL/GenBank/DDBJ whole genome shotgun (WGS) entry which is preliminary data.</text>
</comment>
<reference evidence="2 3" key="1">
    <citation type="submission" date="2020-04" db="EMBL/GenBank/DDBJ databases">
        <title>Paeniglutamicibacter sp. ANT13_2, a novel actinomycete isolated from sediment in Antarctica.</title>
        <authorList>
            <person name="Sakdapetsiri C."/>
            <person name="Pinyakong O."/>
        </authorList>
    </citation>
    <scope>NUCLEOTIDE SEQUENCE [LARGE SCALE GENOMIC DNA]</scope>
    <source>
        <strain evidence="2 3">ANT13_2</strain>
    </source>
</reference>